<dbReference type="EMBL" id="JARKIB010000067">
    <property type="protein sequence ID" value="KAJ7749942.1"/>
    <property type="molecule type" value="Genomic_DNA"/>
</dbReference>
<accession>A0AAD7IT34</accession>
<evidence type="ECO:0000313" key="1">
    <source>
        <dbReference type="EMBL" id="KAJ7749942.1"/>
    </source>
</evidence>
<protein>
    <submittedName>
        <fullName evidence="1">Uncharacterized protein</fullName>
    </submittedName>
</protein>
<dbReference type="Proteomes" id="UP001215598">
    <property type="component" value="Unassembled WGS sequence"/>
</dbReference>
<sequence>MVVVPDLNFSFSSRHSMRMSHSLLTWKNAALPVNKFIKSCHNFALAAFVDVHSPPRTVTTPDDEEASCSSLAGTRSSSALYSVLTTCAIERSCSISGRRRESSIITLCRIQHGRTPPAYRAPRPNARTNVAVVIHDGKFRRWKPPAESAALHDGLAQRRRADTKYRVRNIRDLRLDLLDNTQARQSFLGSFLTDRMYISTPCSPCRHPQLHTDQFKSIILPRLGAISDVIRQLVVSVRDPSTGCES</sequence>
<keyword evidence="2" id="KW-1185">Reference proteome</keyword>
<proteinExistence type="predicted"/>
<evidence type="ECO:0000313" key="2">
    <source>
        <dbReference type="Proteomes" id="UP001215598"/>
    </source>
</evidence>
<reference evidence="1" key="1">
    <citation type="submission" date="2023-03" db="EMBL/GenBank/DDBJ databases">
        <title>Massive genome expansion in bonnet fungi (Mycena s.s.) driven by repeated elements and novel gene families across ecological guilds.</title>
        <authorList>
            <consortium name="Lawrence Berkeley National Laboratory"/>
            <person name="Harder C.B."/>
            <person name="Miyauchi S."/>
            <person name="Viragh M."/>
            <person name="Kuo A."/>
            <person name="Thoen E."/>
            <person name="Andreopoulos B."/>
            <person name="Lu D."/>
            <person name="Skrede I."/>
            <person name="Drula E."/>
            <person name="Henrissat B."/>
            <person name="Morin E."/>
            <person name="Kohler A."/>
            <person name="Barry K."/>
            <person name="LaButti K."/>
            <person name="Morin E."/>
            <person name="Salamov A."/>
            <person name="Lipzen A."/>
            <person name="Mereny Z."/>
            <person name="Hegedus B."/>
            <person name="Baldrian P."/>
            <person name="Stursova M."/>
            <person name="Weitz H."/>
            <person name="Taylor A."/>
            <person name="Grigoriev I.V."/>
            <person name="Nagy L.G."/>
            <person name="Martin F."/>
            <person name="Kauserud H."/>
        </authorList>
    </citation>
    <scope>NUCLEOTIDE SEQUENCE</scope>
    <source>
        <strain evidence="1">CBHHK182m</strain>
    </source>
</reference>
<comment type="caution">
    <text evidence="1">The sequence shown here is derived from an EMBL/GenBank/DDBJ whole genome shotgun (WGS) entry which is preliminary data.</text>
</comment>
<gene>
    <name evidence="1" type="ORF">B0H16DRAFT_863289</name>
</gene>
<dbReference type="AlphaFoldDB" id="A0AAD7IT34"/>
<name>A0AAD7IT34_9AGAR</name>
<organism evidence="1 2">
    <name type="scientific">Mycena metata</name>
    <dbReference type="NCBI Taxonomy" id="1033252"/>
    <lineage>
        <taxon>Eukaryota</taxon>
        <taxon>Fungi</taxon>
        <taxon>Dikarya</taxon>
        <taxon>Basidiomycota</taxon>
        <taxon>Agaricomycotina</taxon>
        <taxon>Agaricomycetes</taxon>
        <taxon>Agaricomycetidae</taxon>
        <taxon>Agaricales</taxon>
        <taxon>Marasmiineae</taxon>
        <taxon>Mycenaceae</taxon>
        <taxon>Mycena</taxon>
    </lineage>
</organism>